<dbReference type="RefSeq" id="WP_166035870.1">
    <property type="nucleotide sequence ID" value="NZ_CP049887.1"/>
</dbReference>
<dbReference type="NCBIfam" id="TIGR01552">
    <property type="entry name" value="phd_fam"/>
    <property type="match status" value="1"/>
</dbReference>
<dbReference type="SUPFAM" id="SSF143120">
    <property type="entry name" value="YefM-like"/>
    <property type="match status" value="1"/>
</dbReference>
<dbReference type="KEGG" id="vhy:G7082_14285"/>
<accession>A0A6G8AXA8</accession>
<reference evidence="3 4" key="1">
    <citation type="submission" date="2020-03" db="EMBL/GenBank/DDBJ databases">
        <title>Vagococcus sp. nov., isolated from beetles.</title>
        <authorList>
            <person name="Hyun D.-W."/>
            <person name="Bae J.-W."/>
        </authorList>
    </citation>
    <scope>NUCLEOTIDE SEQUENCE [LARGE SCALE GENOMIC DNA]</scope>
    <source>
        <strain evidence="3 4">HDW17B</strain>
    </source>
</reference>
<dbReference type="InterPro" id="IPR036165">
    <property type="entry name" value="YefM-like_sf"/>
</dbReference>
<dbReference type="AlphaFoldDB" id="A0A6G8AXA8"/>
<gene>
    <name evidence="3" type="ORF">G7082_14285</name>
</gene>
<evidence type="ECO:0000313" key="4">
    <source>
        <dbReference type="Proteomes" id="UP000501747"/>
    </source>
</evidence>
<name>A0A6G8AXA8_9ENTE</name>
<dbReference type="Gene3D" id="3.40.1620.10">
    <property type="entry name" value="YefM-like domain"/>
    <property type="match status" value="1"/>
</dbReference>
<protein>
    <recommendedName>
        <fullName evidence="2">Antitoxin</fullName>
    </recommendedName>
</protein>
<comment type="similarity">
    <text evidence="1 2">Belongs to the phD/YefM antitoxin family.</text>
</comment>
<evidence type="ECO:0000256" key="2">
    <source>
        <dbReference type="RuleBase" id="RU362080"/>
    </source>
</evidence>
<organism evidence="3 4">
    <name type="scientific">Vagococcus hydrophili</name>
    <dbReference type="NCBI Taxonomy" id="2714947"/>
    <lineage>
        <taxon>Bacteria</taxon>
        <taxon>Bacillati</taxon>
        <taxon>Bacillota</taxon>
        <taxon>Bacilli</taxon>
        <taxon>Lactobacillales</taxon>
        <taxon>Enterococcaceae</taxon>
        <taxon>Vagococcus</taxon>
    </lineage>
</organism>
<proteinExistence type="inferred from homology"/>
<sequence>METIMYSDFLKNLWNYVKQVNESSDGIIVTNGNIEEEIVIISKNDYDAMQETLRVLSNSYVMKKIRRGDEQFSKVNLEVLDLTSDVSAKDHYQ</sequence>
<dbReference type="EMBL" id="CP049887">
    <property type="protein sequence ID" value="QIL49585.1"/>
    <property type="molecule type" value="Genomic_DNA"/>
</dbReference>
<dbReference type="Pfam" id="PF02604">
    <property type="entry name" value="PhdYeFM_antitox"/>
    <property type="match status" value="1"/>
</dbReference>
<keyword evidence="4" id="KW-1185">Reference proteome</keyword>
<dbReference type="InterPro" id="IPR006442">
    <property type="entry name" value="Antitoxin_Phd/YefM"/>
</dbReference>
<dbReference type="Proteomes" id="UP000501747">
    <property type="component" value="Chromosome"/>
</dbReference>
<evidence type="ECO:0000313" key="3">
    <source>
        <dbReference type="EMBL" id="QIL49585.1"/>
    </source>
</evidence>
<comment type="function">
    <text evidence="2">Antitoxin component of a type II toxin-antitoxin (TA) system.</text>
</comment>
<evidence type="ECO:0000256" key="1">
    <source>
        <dbReference type="ARBA" id="ARBA00009981"/>
    </source>
</evidence>